<dbReference type="HAMAP" id="MF_00488">
    <property type="entry name" value="Lactate_dehydrog"/>
    <property type="match status" value="1"/>
</dbReference>
<feature type="modified residue" description="Phosphotyrosine" evidence="7">
    <location>
        <position position="241"/>
    </location>
</feature>
<dbReference type="PIRSF" id="PIRSF000102">
    <property type="entry name" value="Lac_mal_DH"/>
    <property type="match status" value="1"/>
</dbReference>
<feature type="binding site" evidence="7">
    <location>
        <begin position="98"/>
        <end position="99"/>
    </location>
    <ligand>
        <name>NAD(+)</name>
        <dbReference type="ChEBI" id="CHEBI:57540"/>
    </ligand>
</feature>
<evidence type="ECO:0000256" key="10">
    <source>
        <dbReference type="SAM" id="MobiDB-lite"/>
    </source>
</evidence>
<dbReference type="InterPro" id="IPR015955">
    <property type="entry name" value="Lactate_DH/Glyco_Ohase_4_C"/>
</dbReference>
<evidence type="ECO:0000256" key="9">
    <source>
        <dbReference type="PIRSR" id="PIRSR000102-3"/>
    </source>
</evidence>
<keyword evidence="7" id="KW-0021">Allosteric enzyme</keyword>
<feature type="domain" description="Lactate/malate dehydrogenase N-terminal" evidence="11">
    <location>
        <begin position="23"/>
        <end position="161"/>
    </location>
</feature>
<evidence type="ECO:0000259" key="11">
    <source>
        <dbReference type="Pfam" id="PF00056"/>
    </source>
</evidence>
<evidence type="ECO:0000259" key="12">
    <source>
        <dbReference type="Pfam" id="PF02866"/>
    </source>
</evidence>
<feature type="binding site" evidence="7">
    <location>
        <position position="32"/>
    </location>
    <ligand>
        <name>NAD(+)</name>
        <dbReference type="ChEBI" id="CHEBI:57540"/>
    </ligand>
</feature>
<dbReference type="InterPro" id="IPR018177">
    <property type="entry name" value="L-lactate_DH_AS"/>
</dbReference>
<dbReference type="Pfam" id="PF02866">
    <property type="entry name" value="Ldh_1_C"/>
    <property type="match status" value="1"/>
</dbReference>
<comment type="catalytic activity">
    <reaction evidence="6 7">
        <text>(S)-lactate + NAD(+) = pyruvate + NADH + H(+)</text>
        <dbReference type="Rhea" id="RHEA:23444"/>
        <dbReference type="ChEBI" id="CHEBI:15361"/>
        <dbReference type="ChEBI" id="CHEBI:15378"/>
        <dbReference type="ChEBI" id="CHEBI:16651"/>
        <dbReference type="ChEBI" id="CHEBI:57540"/>
        <dbReference type="ChEBI" id="CHEBI:57945"/>
        <dbReference type="EC" id="1.1.1.27"/>
    </reaction>
</comment>
<dbReference type="GO" id="GO:0005737">
    <property type="term" value="C:cytoplasm"/>
    <property type="evidence" value="ECO:0007669"/>
    <property type="project" value="UniProtKB-SubCell"/>
</dbReference>
<dbReference type="Gene3D" id="3.90.110.10">
    <property type="entry name" value="Lactate dehydrogenase/glycoside hydrolase, family 4, C-terminal"/>
    <property type="match status" value="1"/>
</dbReference>
<comment type="similarity">
    <text evidence="2 7">Belongs to the LDH/MDH superfamily. LDH family.</text>
</comment>
<dbReference type="Pfam" id="PF00056">
    <property type="entry name" value="Ldh_1_N"/>
    <property type="match status" value="1"/>
</dbReference>
<feature type="region of interest" description="Disordered" evidence="10">
    <location>
        <begin position="1"/>
        <end position="21"/>
    </location>
</feature>
<evidence type="ECO:0000256" key="3">
    <source>
        <dbReference type="ARBA" id="ARBA00012967"/>
    </source>
</evidence>
<evidence type="ECO:0000256" key="4">
    <source>
        <dbReference type="ARBA" id="ARBA00023002"/>
    </source>
</evidence>
<dbReference type="EMBL" id="MSKS01000028">
    <property type="protein sequence ID" value="OLO68587.1"/>
    <property type="molecule type" value="Genomic_DNA"/>
</dbReference>
<comment type="subunit">
    <text evidence="7">Homotetramer.</text>
</comment>
<accession>A0A1Q8W2D3</accession>
<feature type="binding site" evidence="7 9">
    <location>
        <position position="53"/>
    </location>
    <ligand>
        <name>NAD(+)</name>
        <dbReference type="ChEBI" id="CHEBI:57540"/>
    </ligand>
</feature>
<feature type="binding site" evidence="9">
    <location>
        <begin position="28"/>
        <end position="33"/>
    </location>
    <ligand>
        <name>NAD(+)</name>
        <dbReference type="ChEBI" id="CHEBI:57540"/>
    </ligand>
</feature>
<dbReference type="InterPro" id="IPR001236">
    <property type="entry name" value="Lactate/malate_DH_N"/>
</dbReference>
<dbReference type="SUPFAM" id="SSF56327">
    <property type="entry name" value="LDH C-terminal domain-like"/>
    <property type="match status" value="1"/>
</dbReference>
<dbReference type="PRINTS" id="PR00086">
    <property type="entry name" value="LLDHDRGNASE"/>
</dbReference>
<dbReference type="InterPro" id="IPR011304">
    <property type="entry name" value="L-lactate_DH"/>
</dbReference>
<dbReference type="OrthoDB" id="9802969at2"/>
<evidence type="ECO:0000313" key="14">
    <source>
        <dbReference type="EMBL" id="OLO68587.1"/>
    </source>
</evidence>
<feature type="binding site" evidence="7">
    <location>
        <position position="187"/>
    </location>
    <ligand>
        <name>beta-D-fructose 1,6-bisphosphate</name>
        <dbReference type="ChEBI" id="CHEBI:32966"/>
        <note>allosteric activator</note>
    </ligand>
</feature>
<keyword evidence="4 7" id="KW-0560">Oxidoreductase</keyword>
<evidence type="ECO:0000313" key="16">
    <source>
        <dbReference type="Proteomes" id="UP000185963"/>
    </source>
</evidence>
<dbReference type="GO" id="GO:0006096">
    <property type="term" value="P:glycolytic process"/>
    <property type="evidence" value="ECO:0007669"/>
    <property type="project" value="UniProtKB-UniRule"/>
</dbReference>
<comment type="caution">
    <text evidence="13">The sequence shown here is derived from an EMBL/GenBank/DDBJ whole genome shotgun (WGS) entry which is preliminary data.</text>
</comment>
<dbReference type="GO" id="GO:0004459">
    <property type="term" value="F:L-lactate dehydrogenase (NAD+) activity"/>
    <property type="evidence" value="ECO:0007669"/>
    <property type="project" value="UniProtKB-UniRule"/>
</dbReference>
<comment type="pathway">
    <text evidence="1 7">Fermentation; pyruvate fermentation to lactate; (S)-lactate from pyruvate: step 1/1.</text>
</comment>
<feature type="binding site" evidence="7">
    <location>
        <position position="58"/>
    </location>
    <ligand>
        <name>NAD(+)</name>
        <dbReference type="ChEBI" id="CHEBI:57540"/>
    </ligand>
</feature>
<feature type="binding site" evidence="7">
    <location>
        <begin position="139"/>
        <end position="142"/>
    </location>
    <ligand>
        <name>substrate</name>
    </ligand>
</feature>
<evidence type="ECO:0000256" key="5">
    <source>
        <dbReference type="ARBA" id="ARBA00023027"/>
    </source>
</evidence>
<feature type="domain" description="Lactate/malate dehydrogenase C-terminal" evidence="12">
    <location>
        <begin position="164"/>
        <end position="326"/>
    </location>
</feature>
<evidence type="ECO:0000313" key="13">
    <source>
        <dbReference type="EMBL" id="OLO55633.1"/>
    </source>
</evidence>
<feature type="compositionally biased region" description="Polar residues" evidence="10">
    <location>
        <begin position="1"/>
        <end position="19"/>
    </location>
</feature>
<dbReference type="Gene3D" id="3.40.50.720">
    <property type="entry name" value="NAD(P)-binding Rossmann-like Domain"/>
    <property type="match status" value="1"/>
</dbReference>
<dbReference type="PROSITE" id="PS00064">
    <property type="entry name" value="L_LDH"/>
    <property type="match status" value="1"/>
</dbReference>
<feature type="binding site" evidence="7">
    <location>
        <position position="162"/>
    </location>
    <ligand>
        <name>NAD(+)</name>
        <dbReference type="ChEBI" id="CHEBI:57540"/>
    </ligand>
</feature>
<evidence type="ECO:0000256" key="2">
    <source>
        <dbReference type="ARBA" id="ARBA00006054"/>
    </source>
</evidence>
<reference evidence="15 16" key="1">
    <citation type="submission" date="2016-12" db="EMBL/GenBank/DDBJ databases">
        <title>Genomic comparison of strains in the 'Actinomyces naeslundii' group.</title>
        <authorList>
            <person name="Mughal S.R."/>
            <person name="Do T."/>
            <person name="Gilbert S.C."/>
            <person name="Witherden E.A."/>
            <person name="Didelot X."/>
            <person name="Beighton D."/>
        </authorList>
    </citation>
    <scope>NUCLEOTIDE SEQUENCE [LARGE SCALE GENOMIC DNA]</scope>
    <source>
        <strain evidence="13 15">MMRCO6-1</strain>
        <strain evidence="14 16">WE8B-23</strain>
    </source>
</reference>
<comment type="caution">
    <text evidence="7">Lacks conserved residue(s) required for the propagation of feature annotation.</text>
</comment>
<dbReference type="AlphaFoldDB" id="A0A1Q8W2D3"/>
<keyword evidence="5 7" id="KW-0520">NAD</keyword>
<dbReference type="PANTHER" id="PTHR43128:SF16">
    <property type="entry name" value="L-LACTATE DEHYDROGENASE"/>
    <property type="match status" value="1"/>
</dbReference>
<dbReference type="NCBIfam" id="TIGR01771">
    <property type="entry name" value="L-LDH-NAD"/>
    <property type="match status" value="1"/>
</dbReference>
<evidence type="ECO:0000256" key="8">
    <source>
        <dbReference type="PIRSR" id="PIRSR000102-1"/>
    </source>
</evidence>
<comment type="function">
    <text evidence="7">Catalyzes the conversion of lactate to pyruvate.</text>
</comment>
<feature type="binding site" evidence="7">
    <location>
        <begin position="167"/>
        <end position="170"/>
    </location>
    <ligand>
        <name>substrate</name>
    </ligand>
</feature>
<sequence length="333" mass="35240">MSDHITTTAEGSYPTNRSGRPSKVAVIGAGAVGSTLAYACVTKGVAREVVLQDIVKEKVEAEALDIAQGIQFTSAGSVSGSDDPEICRDADVIAITAGAKQKPGQSRLELAGATVGIMEKILPKLVEVAPNAIFVLVANPVDVVTYCAKKITGLPENQVFGSGTVLDTARMRYLISLETGTAVQNIHGYIAGEHGDSEVPLWSSTEIGGVPITQWGTTLDGGVFDESKRKRIAHDVVRSAYRIIEGKGATNYAVGLAVQRIIGAVLNDEQRVLTISPLLDNWHGISDVCMAVPTIVGREGAGRRLELPLTAEEEERLIASADHLREVARGLGY</sequence>
<feature type="binding site" evidence="7">
    <location>
        <position position="250"/>
    </location>
    <ligand>
        <name>substrate</name>
    </ligand>
</feature>
<dbReference type="UniPathway" id="UPA00554">
    <property type="reaction ID" value="UER00611"/>
</dbReference>
<feature type="binding site" evidence="7">
    <location>
        <position position="107"/>
    </location>
    <ligand>
        <name>substrate</name>
    </ligand>
</feature>
<evidence type="ECO:0000313" key="15">
    <source>
        <dbReference type="Proteomes" id="UP000185772"/>
    </source>
</evidence>
<dbReference type="RefSeq" id="WP_070662872.1">
    <property type="nucleotide sequence ID" value="NZ_MSKM01000004.1"/>
</dbReference>
<dbReference type="InterPro" id="IPR001557">
    <property type="entry name" value="L-lactate/malate_DH"/>
</dbReference>
<dbReference type="InterPro" id="IPR022383">
    <property type="entry name" value="Lactate/malate_DH_C"/>
</dbReference>
<evidence type="ECO:0000256" key="6">
    <source>
        <dbReference type="ARBA" id="ARBA00049258"/>
    </source>
</evidence>
<gene>
    <name evidence="7" type="primary">ldh</name>
    <name evidence="14" type="ORF">BKH20_09230</name>
    <name evidence="13" type="ORF">BKH27_01715</name>
</gene>
<keyword evidence="7" id="KW-0597">Phosphoprotein</keyword>
<organism evidence="13 15">
    <name type="scientific">Actinomyces oris</name>
    <dbReference type="NCBI Taxonomy" id="544580"/>
    <lineage>
        <taxon>Bacteria</taxon>
        <taxon>Bacillati</taxon>
        <taxon>Actinomycetota</taxon>
        <taxon>Actinomycetes</taxon>
        <taxon>Actinomycetales</taxon>
        <taxon>Actinomycetaceae</taxon>
        <taxon>Actinomyces</taxon>
    </lineage>
</organism>
<feature type="active site" description="Proton acceptor" evidence="7 8">
    <location>
        <position position="194"/>
    </location>
</feature>
<evidence type="ECO:0000256" key="7">
    <source>
        <dbReference type="HAMAP-Rule" id="MF_00488"/>
    </source>
</evidence>
<dbReference type="PANTHER" id="PTHR43128">
    <property type="entry name" value="L-2-HYDROXYCARBOXYLATE DEHYDROGENASE (NAD(P)(+))"/>
    <property type="match status" value="1"/>
</dbReference>
<comment type="activity regulation">
    <text evidence="7">Allosterically activated by fructose 1,6-bisphosphate (FBP).</text>
</comment>
<feature type="binding site" evidence="7 9">
    <location>
        <begin position="137"/>
        <end position="139"/>
    </location>
    <ligand>
        <name>NAD(+)</name>
        <dbReference type="ChEBI" id="CHEBI:57540"/>
    </ligand>
</feature>
<proteinExistence type="inferred from homology"/>
<dbReference type="GO" id="GO:0006089">
    <property type="term" value="P:lactate metabolic process"/>
    <property type="evidence" value="ECO:0007669"/>
    <property type="project" value="TreeGrafter"/>
</dbReference>
<evidence type="ECO:0000256" key="1">
    <source>
        <dbReference type="ARBA" id="ARBA00004843"/>
    </source>
</evidence>
<dbReference type="Proteomes" id="UP000185772">
    <property type="component" value="Unassembled WGS sequence"/>
</dbReference>
<keyword evidence="7" id="KW-0963">Cytoplasm</keyword>
<feature type="binding site" evidence="7">
    <location>
        <position position="101"/>
    </location>
    <ligand>
        <name>substrate</name>
    </ligand>
</feature>
<feature type="binding site" evidence="7">
    <location>
        <position position="172"/>
    </location>
    <ligand>
        <name>beta-D-fructose 1,6-bisphosphate</name>
        <dbReference type="ChEBI" id="CHEBI:32966"/>
        <note>allosteric activator</note>
    </ligand>
</feature>
<name>A0A1Q8W2D3_9ACTO</name>
<dbReference type="InterPro" id="IPR036291">
    <property type="entry name" value="NAD(P)-bd_dom_sf"/>
</dbReference>
<dbReference type="EMBL" id="MSKM01000004">
    <property type="protein sequence ID" value="OLO55633.1"/>
    <property type="molecule type" value="Genomic_DNA"/>
</dbReference>
<protein>
    <recommendedName>
        <fullName evidence="3 7">L-lactate dehydrogenase</fullName>
        <shortName evidence="7">L-LDH</shortName>
        <ecNumber evidence="3 7">1.1.1.27</ecNumber>
    </recommendedName>
</protein>
<dbReference type="SUPFAM" id="SSF51735">
    <property type="entry name" value="NAD(P)-binding Rossmann-fold domains"/>
    <property type="match status" value="1"/>
</dbReference>
<dbReference type="Proteomes" id="UP000185963">
    <property type="component" value="Unassembled WGS sequence"/>
</dbReference>
<dbReference type="EC" id="1.1.1.27" evidence="3 7"/>
<comment type="subcellular location">
    <subcellularLocation>
        <location evidence="7">Cytoplasm</location>
    </subcellularLocation>
</comment>